<gene>
    <name evidence="7" type="primary">SMC5</name>
    <name evidence="7" type="ORF">MJAP1_001733</name>
</gene>
<dbReference type="AlphaFoldDB" id="A0AAF0F1M4"/>
<dbReference type="EMBL" id="CP119959">
    <property type="protein sequence ID" value="WFD38769.1"/>
    <property type="molecule type" value="Genomic_DNA"/>
</dbReference>
<dbReference type="RefSeq" id="XP_060121666.1">
    <property type="nucleotide sequence ID" value="XM_060265683.1"/>
</dbReference>
<feature type="compositionally biased region" description="Basic and acidic residues" evidence="5">
    <location>
        <begin position="1"/>
        <end position="10"/>
    </location>
</feature>
<evidence type="ECO:0000313" key="7">
    <source>
        <dbReference type="EMBL" id="WFD38769.1"/>
    </source>
</evidence>
<dbReference type="GO" id="GO:0030915">
    <property type="term" value="C:Smc5-Smc6 complex"/>
    <property type="evidence" value="ECO:0007669"/>
    <property type="project" value="TreeGrafter"/>
</dbReference>
<feature type="coiled-coil region" evidence="4">
    <location>
        <begin position="394"/>
        <end position="442"/>
    </location>
</feature>
<sequence>MRAKRSRSESDPGDAEDVRPPAPTASVSRGRERTEKGFVPGSIVRVACENFVTYDAVEFFPGPYLNMIIGPNGTGKSTVVCAIALGLGWKPSVLGRAKDIASYVKLGHEQGWVEIELQGYPGNVNTTVRRILFRETNSSDWMLNGRNASAKEITEAVSPFHIEVGNLCAFLPQDRVADFACMSPSRLLQETQHAAGHPELSEWHASLISQGHELAKVKARVERDVQEHDHLEERNLVLERDVRRYEERVELEKRVTMLQARIPYAQYREAKQRYDIAHAERAEAKEAVRAAERALQPLQEERERVQQKVQKIELRLTDRRRDADATHATVKRIAQDRERADFEMTALHEQEKQLEVAETNRQQLIADLRRGVAELEERTSNEPQHASAEVDAQLRTVKTEMRAAAEDMRDVEAQQTDLATEERQYRVRKEQAEQKLARLNNVRHQRMQILARGDKDTYDAIEWLANHRDIFQKNVYDPILVLLDVKQPQAARAVETCLNWNFQRTFVCQCRADYDLFTRELIDKRGWRLNVVELEGGRALSDYQPPIPAEELHRMGFDNYALDMVDAPEDVLRFLCHSAHFHLIPISVRGNAQPEQVERSGYFQRYIIGSTVFSTTVSKYGKRLPVTRSNDLKPLRNFAHSGQSEAREHAENELRLLAERFAALDERKQRLHATHTQHKDRYRDLVAQRDQLAEKQRDAQRVVAEWRKAQAILQAERQKLAREEARPPVAAQRRRIEEERRKVAVELGKLAERLLRTLTSMMEARADCDAMVLSSLHYTTQLNQCTDALRERQSALREAHHALEQVLVAFTQAKEETLACKRLYEQRMDECDDAMREAFREQYADDTESVDQLEMQLNSAQAALDIPWGVGPNVVEAFRQRKAKVAQLKETIEATRLEQTRFEAAIQRVENLWLPALETLIFNVNERFSAAFQRLGCAGEIRLARDEDYEKWGIDILVKFRDTEQLQLLTGQRQSGGERSLSTILYLLSLTELSRSPFSLVDEINQGMDPRAERAVHDQMVAITCRAEAGQYFLITPKLLSGLRYHELMKVLLINNGDWLPEKLILSDVVATKRARLASAAAAPAASAAG</sequence>
<organism evidence="7 8">
    <name type="scientific">Malassezia japonica</name>
    <dbReference type="NCBI Taxonomy" id="223818"/>
    <lineage>
        <taxon>Eukaryota</taxon>
        <taxon>Fungi</taxon>
        <taxon>Dikarya</taxon>
        <taxon>Basidiomycota</taxon>
        <taxon>Ustilaginomycotina</taxon>
        <taxon>Malasseziomycetes</taxon>
        <taxon>Malasseziales</taxon>
        <taxon>Malasseziaceae</taxon>
        <taxon>Malassezia</taxon>
    </lineage>
</organism>
<feature type="coiled-coil region" evidence="4">
    <location>
        <begin position="836"/>
        <end position="863"/>
    </location>
</feature>
<evidence type="ECO:0000259" key="6">
    <source>
        <dbReference type="Pfam" id="PF02463"/>
    </source>
</evidence>
<dbReference type="GeneID" id="85225382"/>
<evidence type="ECO:0000313" key="8">
    <source>
        <dbReference type="Proteomes" id="UP001217754"/>
    </source>
</evidence>
<comment type="similarity">
    <text evidence="1">Belongs to the SMC family. SMC5 subfamily.</text>
</comment>
<keyword evidence="8" id="KW-1185">Reference proteome</keyword>
<feature type="domain" description="RecF/RecN/SMC N-terminal" evidence="6">
    <location>
        <begin position="43"/>
        <end position="1036"/>
    </location>
</feature>
<reference evidence="7" key="1">
    <citation type="submission" date="2023-03" db="EMBL/GenBank/DDBJ databases">
        <title>Mating type loci evolution in Malassezia.</title>
        <authorList>
            <person name="Coelho M.A."/>
        </authorList>
    </citation>
    <scope>NUCLEOTIDE SEQUENCE</scope>
    <source>
        <strain evidence="7">CBS 9431</strain>
    </source>
</reference>
<evidence type="ECO:0000256" key="2">
    <source>
        <dbReference type="ARBA" id="ARBA00018687"/>
    </source>
</evidence>
<dbReference type="PANTHER" id="PTHR45916:SF1">
    <property type="entry name" value="STRUCTURAL MAINTENANCE OF CHROMOSOMES PROTEIN 5"/>
    <property type="match status" value="1"/>
</dbReference>
<accession>A0AAF0F1M4</accession>
<evidence type="ECO:0000256" key="5">
    <source>
        <dbReference type="SAM" id="MobiDB-lite"/>
    </source>
</evidence>
<keyword evidence="3 4" id="KW-0175">Coiled coil</keyword>
<feature type="coiled-coil region" evidence="4">
    <location>
        <begin position="214"/>
        <end position="315"/>
    </location>
</feature>
<dbReference type="GO" id="GO:0005634">
    <property type="term" value="C:nucleus"/>
    <property type="evidence" value="ECO:0007669"/>
    <property type="project" value="TreeGrafter"/>
</dbReference>
<dbReference type="GO" id="GO:0000724">
    <property type="term" value="P:double-strand break repair via homologous recombination"/>
    <property type="evidence" value="ECO:0007669"/>
    <property type="project" value="TreeGrafter"/>
</dbReference>
<feature type="coiled-coil region" evidence="4">
    <location>
        <begin position="647"/>
        <end position="723"/>
    </location>
</feature>
<dbReference type="PANTHER" id="PTHR45916">
    <property type="entry name" value="STRUCTURAL MAINTENANCE OF CHROMOSOMES PROTEIN 5"/>
    <property type="match status" value="1"/>
</dbReference>
<dbReference type="Pfam" id="PF02463">
    <property type="entry name" value="SMC_N"/>
    <property type="match status" value="1"/>
</dbReference>
<dbReference type="InterPro" id="IPR003395">
    <property type="entry name" value="RecF/RecN/SMC_N"/>
</dbReference>
<evidence type="ECO:0000256" key="1">
    <source>
        <dbReference type="ARBA" id="ARBA00010171"/>
    </source>
</evidence>
<dbReference type="SUPFAM" id="SSF52540">
    <property type="entry name" value="P-loop containing nucleoside triphosphate hydrolases"/>
    <property type="match status" value="1"/>
</dbReference>
<protein>
    <recommendedName>
        <fullName evidence="2">Structural maintenance of chromosomes protein 5</fullName>
    </recommendedName>
</protein>
<evidence type="ECO:0000256" key="3">
    <source>
        <dbReference type="ARBA" id="ARBA00023054"/>
    </source>
</evidence>
<evidence type="ECO:0000256" key="4">
    <source>
        <dbReference type="SAM" id="Coils"/>
    </source>
</evidence>
<proteinExistence type="inferred from homology"/>
<feature type="region of interest" description="Disordered" evidence="5">
    <location>
        <begin position="1"/>
        <end position="33"/>
    </location>
</feature>
<name>A0AAF0F1M4_9BASI</name>
<dbReference type="InterPro" id="IPR027417">
    <property type="entry name" value="P-loop_NTPase"/>
</dbReference>
<dbReference type="Proteomes" id="UP001217754">
    <property type="component" value="Chromosome 2"/>
</dbReference>
<dbReference type="GO" id="GO:0003697">
    <property type="term" value="F:single-stranded DNA binding"/>
    <property type="evidence" value="ECO:0007669"/>
    <property type="project" value="TreeGrafter"/>
</dbReference>
<dbReference type="Gene3D" id="3.40.50.300">
    <property type="entry name" value="P-loop containing nucleotide triphosphate hydrolases"/>
    <property type="match status" value="2"/>
</dbReference>